<dbReference type="InterPro" id="IPR020904">
    <property type="entry name" value="Sc_DH/Rdtase_CS"/>
</dbReference>
<dbReference type="InterPro" id="IPR052178">
    <property type="entry name" value="Sec_Metab_Biosynth_SDR"/>
</dbReference>
<comment type="caution">
    <text evidence="4">The sequence shown here is derived from an EMBL/GenBank/DDBJ whole genome shotgun (WGS) entry which is preliminary data.</text>
</comment>
<organism evidence="4 5">
    <name type="scientific">Calycina marina</name>
    <dbReference type="NCBI Taxonomy" id="1763456"/>
    <lineage>
        <taxon>Eukaryota</taxon>
        <taxon>Fungi</taxon>
        <taxon>Dikarya</taxon>
        <taxon>Ascomycota</taxon>
        <taxon>Pezizomycotina</taxon>
        <taxon>Leotiomycetes</taxon>
        <taxon>Helotiales</taxon>
        <taxon>Pezizellaceae</taxon>
        <taxon>Calycina</taxon>
    </lineage>
</organism>
<keyword evidence="3" id="KW-0560">Oxidoreductase</keyword>
<dbReference type="AlphaFoldDB" id="A0A9P8CF57"/>
<keyword evidence="2" id="KW-0521">NADP</keyword>
<dbReference type="GO" id="GO:0016491">
    <property type="term" value="F:oxidoreductase activity"/>
    <property type="evidence" value="ECO:0007669"/>
    <property type="project" value="UniProtKB-KW"/>
</dbReference>
<dbReference type="Gene3D" id="3.40.50.720">
    <property type="entry name" value="NAD(P)-binding Rossmann-like Domain"/>
    <property type="match status" value="1"/>
</dbReference>
<dbReference type="EMBL" id="MU253909">
    <property type="protein sequence ID" value="KAG9244395.1"/>
    <property type="molecule type" value="Genomic_DNA"/>
</dbReference>
<name>A0A9P8CF57_9HELO</name>
<evidence type="ECO:0000256" key="1">
    <source>
        <dbReference type="ARBA" id="ARBA00006484"/>
    </source>
</evidence>
<evidence type="ECO:0000256" key="2">
    <source>
        <dbReference type="ARBA" id="ARBA00022857"/>
    </source>
</evidence>
<evidence type="ECO:0000256" key="3">
    <source>
        <dbReference type="ARBA" id="ARBA00023002"/>
    </source>
</evidence>
<evidence type="ECO:0000313" key="5">
    <source>
        <dbReference type="Proteomes" id="UP000887226"/>
    </source>
</evidence>
<dbReference type="OrthoDB" id="294295at2759"/>
<dbReference type="Proteomes" id="UP000887226">
    <property type="component" value="Unassembled WGS sequence"/>
</dbReference>
<dbReference type="FunFam" id="3.40.50.720:FF:000084">
    <property type="entry name" value="Short-chain dehydrogenase reductase"/>
    <property type="match status" value="1"/>
</dbReference>
<dbReference type="PRINTS" id="PR00080">
    <property type="entry name" value="SDRFAMILY"/>
</dbReference>
<dbReference type="SUPFAM" id="SSF51735">
    <property type="entry name" value="NAD(P)-binding Rossmann-fold domains"/>
    <property type="match status" value="1"/>
</dbReference>
<reference evidence="4" key="1">
    <citation type="journal article" date="2021" name="IMA Fungus">
        <title>Genomic characterization of three marine fungi, including Emericellopsis atlantica sp. nov. with signatures of a generalist lifestyle and marine biomass degradation.</title>
        <authorList>
            <person name="Hagestad O.C."/>
            <person name="Hou L."/>
            <person name="Andersen J.H."/>
            <person name="Hansen E.H."/>
            <person name="Altermark B."/>
            <person name="Li C."/>
            <person name="Kuhnert E."/>
            <person name="Cox R.J."/>
            <person name="Crous P.W."/>
            <person name="Spatafora J.W."/>
            <person name="Lail K."/>
            <person name="Amirebrahimi M."/>
            <person name="Lipzen A."/>
            <person name="Pangilinan J."/>
            <person name="Andreopoulos W."/>
            <person name="Hayes R.D."/>
            <person name="Ng V."/>
            <person name="Grigoriev I.V."/>
            <person name="Jackson S.A."/>
            <person name="Sutton T.D.S."/>
            <person name="Dobson A.D.W."/>
            <person name="Rama T."/>
        </authorList>
    </citation>
    <scope>NUCLEOTIDE SEQUENCE</scope>
    <source>
        <strain evidence="4">TRa3180A</strain>
    </source>
</reference>
<evidence type="ECO:0000313" key="4">
    <source>
        <dbReference type="EMBL" id="KAG9244395.1"/>
    </source>
</evidence>
<dbReference type="PANTHER" id="PTHR43618:SF3">
    <property type="entry name" value="NAD(P)-BINDING PROTEIN"/>
    <property type="match status" value="1"/>
</dbReference>
<accession>A0A9P8CF57</accession>
<comment type="similarity">
    <text evidence="1">Belongs to the short-chain dehydrogenases/reductases (SDR) family.</text>
</comment>
<dbReference type="PANTHER" id="PTHR43618">
    <property type="entry name" value="7-ALPHA-HYDROXYSTEROID DEHYDROGENASE"/>
    <property type="match status" value="1"/>
</dbReference>
<dbReference type="InterPro" id="IPR036291">
    <property type="entry name" value="NAD(P)-bd_dom_sf"/>
</dbReference>
<protein>
    <submittedName>
        <fullName evidence="4">Uncharacterized protein</fullName>
    </submittedName>
</protein>
<gene>
    <name evidence="4" type="ORF">BJ878DRAFT_506461</name>
</gene>
<sequence>MAELQGFETLFNLDGKVALITGGSRGLGLYTATAFLRAGAKKVFITARKAGGPDGIDQAVDKLNALPGVKGKAVGIPANVSNEPEIMRLVEAVKTDEGKLDILIANAGASWGSKFEDAPDHSNTKILDLNVRGVFLLTQKFTPMLEAAGTRQDPSRIIIVSSTAGINVPHVGDNGTIMYSVSKAAAHHLGKNLAIELGPRNITSNVVAPGFFPSKLASGLIEKLGGLKELEEANPRKRAGIPEDIAGVMIFLCSPAASYINGVDINVDGGMVYSAGRHSKL</sequence>
<proteinExistence type="inferred from homology"/>
<dbReference type="Pfam" id="PF13561">
    <property type="entry name" value="adh_short_C2"/>
    <property type="match status" value="1"/>
</dbReference>
<dbReference type="InterPro" id="IPR002347">
    <property type="entry name" value="SDR_fam"/>
</dbReference>
<dbReference type="GO" id="GO:0009688">
    <property type="term" value="P:abscisic acid biosynthetic process"/>
    <property type="evidence" value="ECO:0007669"/>
    <property type="project" value="UniProtKB-ARBA"/>
</dbReference>
<keyword evidence="5" id="KW-1185">Reference proteome</keyword>
<dbReference type="PROSITE" id="PS00061">
    <property type="entry name" value="ADH_SHORT"/>
    <property type="match status" value="1"/>
</dbReference>
<dbReference type="PRINTS" id="PR00081">
    <property type="entry name" value="GDHRDH"/>
</dbReference>